<accession>A0A6P5YD77</accession>
<dbReference type="RefSeq" id="XP_022738307.1">
    <property type="nucleotide sequence ID" value="XM_022882572.1"/>
</dbReference>
<name>A0A6P5YD77_DURZI</name>
<evidence type="ECO:0000256" key="1">
    <source>
        <dbReference type="SAM" id="MobiDB-lite"/>
    </source>
</evidence>
<dbReference type="GeneID" id="111291026"/>
<dbReference type="AlphaFoldDB" id="A0A6P5YD77"/>
<evidence type="ECO:0000313" key="2">
    <source>
        <dbReference type="Proteomes" id="UP000515121"/>
    </source>
</evidence>
<dbReference type="OrthoDB" id="1000521at2759"/>
<sequence length="142" mass="15786">MENQIKQSRKQNWFQKHFLSRNSQDNRPIEGAYEAAVAAAAFAIQSVEEAKAAKLKSASWKENGRNGITSQFSFKKTKYAAEKSKDKPMEQKTKELGRVYSAAKPSSKSATIPIAPGDNVEWFNKLKSVVACGSDKILKTND</sequence>
<feature type="compositionally biased region" description="Basic and acidic residues" evidence="1">
    <location>
        <begin position="79"/>
        <end position="97"/>
    </location>
</feature>
<evidence type="ECO:0000313" key="3">
    <source>
        <dbReference type="RefSeq" id="XP_022738307.1"/>
    </source>
</evidence>
<organism evidence="2 3">
    <name type="scientific">Durio zibethinus</name>
    <name type="common">Durian</name>
    <dbReference type="NCBI Taxonomy" id="66656"/>
    <lineage>
        <taxon>Eukaryota</taxon>
        <taxon>Viridiplantae</taxon>
        <taxon>Streptophyta</taxon>
        <taxon>Embryophyta</taxon>
        <taxon>Tracheophyta</taxon>
        <taxon>Spermatophyta</taxon>
        <taxon>Magnoliopsida</taxon>
        <taxon>eudicotyledons</taxon>
        <taxon>Gunneridae</taxon>
        <taxon>Pentapetalae</taxon>
        <taxon>rosids</taxon>
        <taxon>malvids</taxon>
        <taxon>Malvales</taxon>
        <taxon>Malvaceae</taxon>
        <taxon>Helicteroideae</taxon>
        <taxon>Durio</taxon>
    </lineage>
</organism>
<feature type="region of interest" description="Disordered" evidence="1">
    <location>
        <begin position="79"/>
        <end position="101"/>
    </location>
</feature>
<feature type="region of interest" description="Disordered" evidence="1">
    <location>
        <begin position="1"/>
        <end position="26"/>
    </location>
</feature>
<gene>
    <name evidence="3" type="primary">LOC111291026</name>
</gene>
<keyword evidence="2" id="KW-1185">Reference proteome</keyword>
<proteinExistence type="predicted"/>
<reference evidence="3" key="1">
    <citation type="submission" date="2025-08" db="UniProtKB">
        <authorList>
            <consortium name="RefSeq"/>
        </authorList>
    </citation>
    <scope>IDENTIFICATION</scope>
    <source>
        <tissue evidence="3">Fruit stalk</tissue>
    </source>
</reference>
<dbReference type="KEGG" id="dzi:111291026"/>
<protein>
    <submittedName>
        <fullName evidence="3">Uncharacterized protein LOC111291026</fullName>
    </submittedName>
</protein>
<dbReference type="Proteomes" id="UP000515121">
    <property type="component" value="Unplaced"/>
</dbReference>